<dbReference type="PANTHER" id="PTHR34227">
    <property type="entry name" value="CHAPERONE PROTEIN YCDY"/>
    <property type="match status" value="1"/>
</dbReference>
<dbReference type="KEGG" id="thf:MA03_03925"/>
<dbReference type="PANTHER" id="PTHR34227:SF1">
    <property type="entry name" value="DIMETHYL SULFOXIDE REDUCTASE CHAPERONE-RELATED"/>
    <property type="match status" value="1"/>
</dbReference>
<organism evidence="2 3">
    <name type="scientific">Infirmifilum uzonense</name>
    <dbReference type="NCBI Taxonomy" id="1550241"/>
    <lineage>
        <taxon>Archaea</taxon>
        <taxon>Thermoproteota</taxon>
        <taxon>Thermoprotei</taxon>
        <taxon>Thermofilales</taxon>
        <taxon>Thermofilaceae</taxon>
        <taxon>Infirmifilum</taxon>
    </lineage>
</organism>
<evidence type="ECO:0000256" key="1">
    <source>
        <dbReference type="ARBA" id="ARBA00023186"/>
    </source>
</evidence>
<dbReference type="Gene3D" id="1.10.3480.10">
    <property type="entry name" value="TorD-like"/>
    <property type="match status" value="1"/>
</dbReference>
<evidence type="ECO:0000313" key="2">
    <source>
        <dbReference type="EMBL" id="AKG38602.1"/>
    </source>
</evidence>
<dbReference type="HOGENOM" id="CLU_1286410_0_0_2"/>
<dbReference type="AlphaFoldDB" id="A0A0F7FH97"/>
<dbReference type="InterPro" id="IPR020945">
    <property type="entry name" value="DMSO/NO3_reduct_chaperone"/>
</dbReference>
<dbReference type="EMBL" id="CP009961">
    <property type="protein sequence ID" value="AKG38602.1"/>
    <property type="molecule type" value="Genomic_DNA"/>
</dbReference>
<proteinExistence type="predicted"/>
<sequence length="214" mass="25075">MLRLIHDILFKERGLIYRVLSLALYTPLDQEAQEELRLAVGQLSSITSLQNLKDAVNGFRNSWLEAWNMPREKLLEEYTRLFTNDYPELKCPPYETFWVTGERVIYGPTIKDLEEIYKTAGLEPQPGVKLPIEHVALQLELMHYLVSSSLTQEQFLCLQEKMFQNHIQLWGKPYAECLERTARLNCYKATALLLRDFINLEETLFKNHSFCEEA</sequence>
<dbReference type="Proteomes" id="UP000067434">
    <property type="component" value="Chromosome"/>
</dbReference>
<evidence type="ECO:0008006" key="4">
    <source>
        <dbReference type="Google" id="ProtNLM"/>
    </source>
</evidence>
<reference evidence="2 3" key="1">
    <citation type="journal article" date="2015" name="Stand. Genomic Sci.">
        <title>Complete genome sequence of and proposal of Thermofilum uzonense sp. nov. a novel hyperthermophilic crenarchaeon and emended description of the genus Thermofilum.</title>
        <authorList>
            <person name="Toshchakov S.V."/>
            <person name="Korzhenkov A.A."/>
            <person name="Samarov N.I."/>
            <person name="Mazunin I.O."/>
            <person name="Mozhey O.I."/>
            <person name="Shmyr I.S."/>
            <person name="Derbikova K.S."/>
            <person name="Taranov E.A."/>
            <person name="Dominova I.N."/>
            <person name="Bonch-Osmolovskaya E.A."/>
            <person name="Patrushev M.V."/>
            <person name="Podosokorskaya O.A."/>
            <person name="Kublanov I.V."/>
        </authorList>
    </citation>
    <scope>NUCLEOTIDE SEQUENCE [LARGE SCALE GENOMIC DNA]</scope>
    <source>
        <strain evidence="2 3">1807-2</strain>
    </source>
</reference>
<dbReference type="InterPro" id="IPR036411">
    <property type="entry name" value="TorD-like_sf"/>
</dbReference>
<evidence type="ECO:0000313" key="3">
    <source>
        <dbReference type="Proteomes" id="UP000067434"/>
    </source>
</evidence>
<keyword evidence="1" id="KW-0143">Chaperone</keyword>
<dbReference type="SUPFAM" id="SSF89155">
    <property type="entry name" value="TorD-like"/>
    <property type="match status" value="1"/>
</dbReference>
<keyword evidence="3" id="KW-1185">Reference proteome</keyword>
<gene>
    <name evidence="2" type="ORF">MA03_03925</name>
</gene>
<dbReference type="Pfam" id="PF02613">
    <property type="entry name" value="Nitrate_red_del"/>
    <property type="match status" value="1"/>
</dbReference>
<dbReference type="PATRIC" id="fig|1550241.5.peg.836"/>
<dbReference type="STRING" id="1550241.MA03_03925"/>
<name>A0A0F7FH97_9CREN</name>
<dbReference type="InterPro" id="IPR050289">
    <property type="entry name" value="TorD/DmsD_chaperones"/>
</dbReference>
<protein>
    <recommendedName>
        <fullName evidence="4">Dehydrogenase</fullName>
    </recommendedName>
</protein>
<accession>A0A0F7FH97</accession>